<reference evidence="5" key="1">
    <citation type="journal article" date="2020" name="Stud. Mycol.">
        <title>101 Dothideomycetes genomes: a test case for predicting lifestyles and emergence of pathogens.</title>
        <authorList>
            <person name="Haridas S."/>
            <person name="Albert R."/>
            <person name="Binder M."/>
            <person name="Bloem J."/>
            <person name="Labutti K."/>
            <person name="Salamov A."/>
            <person name="Andreopoulos B."/>
            <person name="Baker S."/>
            <person name="Barry K."/>
            <person name="Bills G."/>
            <person name="Bluhm B."/>
            <person name="Cannon C."/>
            <person name="Castanera R."/>
            <person name="Culley D."/>
            <person name="Daum C."/>
            <person name="Ezra D."/>
            <person name="Gonzalez J."/>
            <person name="Henrissat B."/>
            <person name="Kuo A."/>
            <person name="Liang C."/>
            <person name="Lipzen A."/>
            <person name="Lutzoni F."/>
            <person name="Magnuson J."/>
            <person name="Mondo S."/>
            <person name="Nolan M."/>
            <person name="Ohm R."/>
            <person name="Pangilinan J."/>
            <person name="Park H.-J."/>
            <person name="Ramirez L."/>
            <person name="Alfaro M."/>
            <person name="Sun H."/>
            <person name="Tritt A."/>
            <person name="Yoshinaga Y."/>
            <person name="Zwiers L.-H."/>
            <person name="Turgeon B."/>
            <person name="Goodwin S."/>
            <person name="Spatafora J."/>
            <person name="Crous P."/>
            <person name="Grigoriev I."/>
        </authorList>
    </citation>
    <scope>NUCLEOTIDE SEQUENCE</scope>
    <source>
        <strain evidence="5">CBS 207.26</strain>
    </source>
</reference>
<sequence>MTVKNFCIWAIPRACGTPEQEHHYSCPNCSKVHSIVASPRIVSLSMSSVSQYWEGNDGPWSSFAIQVGSKPQNIRVLPSTASTSTWVVYDQGCPADAPSNCKDTRGGLFNPNNSLTWVPNSIFELGIEQNLDFNVFGDFGFDSVTLGWQGSGGPTVEHSIVAGIGDTSFTWLGVLGLNPRPTNFSTFLNNPQVSLIQALRNQNNIPSMSWAYTAGAPYRLNKIFGSLVLGGYDRSRFSIPLTTSSDLTFPFYTDISRDLLVGISSITTSNTTSSATSTSLLTDGIFAFIDSTVPHLYLPEIVCEAFESAFGLVWNSTSELYILNSTQHDTLSKLNPSITLTLSSTLPATNPKTRIEITLPYSAFSPNTSWPHTSTSSYYFPLKRATNETQYTLGRTFLQEAYLIADYERGNFSVWPCAWSSNTNNANIVPIYSINDTDFSDNSTGNGNGNGGDVGEGGLGSGVIAGIAIGVGIGIVSVIGVAFFYLRRYRSRRRRSVELDASETALHPIPPGATYPQKVNTEGQELDSHCRHELPGHHKFGILEAPDATKKFEMDGSRAPVEADGREKYGDGPVYEMDAHPTTPPIFVQPPTAVSPGLDSVLPSPLPTRGQIGAAKKSAEERRLEYGPEAVGLGIEKTDEQKRRAQVD</sequence>
<dbReference type="Proteomes" id="UP000800200">
    <property type="component" value="Unassembled WGS sequence"/>
</dbReference>
<feature type="domain" description="Peptidase A1" evidence="4">
    <location>
        <begin position="61"/>
        <end position="415"/>
    </location>
</feature>
<feature type="region of interest" description="Disordered" evidence="2">
    <location>
        <begin position="594"/>
        <end position="648"/>
    </location>
</feature>
<dbReference type="GO" id="GO:0006508">
    <property type="term" value="P:proteolysis"/>
    <property type="evidence" value="ECO:0007669"/>
    <property type="project" value="UniProtKB-KW"/>
</dbReference>
<feature type="compositionally biased region" description="Basic and acidic residues" evidence="2">
    <location>
        <begin position="636"/>
        <end position="648"/>
    </location>
</feature>
<dbReference type="Pfam" id="PF00026">
    <property type="entry name" value="Asp"/>
    <property type="match status" value="1"/>
</dbReference>
<evidence type="ECO:0000256" key="3">
    <source>
        <dbReference type="SAM" id="Phobius"/>
    </source>
</evidence>
<dbReference type="Gene3D" id="2.40.70.10">
    <property type="entry name" value="Acid Proteases"/>
    <property type="match status" value="2"/>
</dbReference>
<keyword evidence="6" id="KW-1185">Reference proteome</keyword>
<dbReference type="PANTHER" id="PTHR47965:SF101">
    <property type="entry name" value="HYPOTHETICAL ASPARTYL PROTEASE (EUROFUNG)-RELATED"/>
    <property type="match status" value="1"/>
</dbReference>
<dbReference type="PRINTS" id="PR00792">
    <property type="entry name" value="PEPSIN"/>
</dbReference>
<feature type="transmembrane region" description="Helical" evidence="3">
    <location>
        <begin position="463"/>
        <end position="486"/>
    </location>
</feature>
<evidence type="ECO:0000256" key="1">
    <source>
        <dbReference type="ARBA" id="ARBA00007447"/>
    </source>
</evidence>
<comment type="similarity">
    <text evidence="1">Belongs to the peptidase A1 family.</text>
</comment>
<evidence type="ECO:0000259" key="4">
    <source>
        <dbReference type="PROSITE" id="PS51767"/>
    </source>
</evidence>
<dbReference type="InterPro" id="IPR021109">
    <property type="entry name" value="Peptidase_aspartic_dom_sf"/>
</dbReference>
<dbReference type="AlphaFoldDB" id="A0A6A6EFZ6"/>
<accession>A0A6A6EFZ6</accession>
<dbReference type="InterPro" id="IPR033121">
    <property type="entry name" value="PEPTIDASE_A1"/>
</dbReference>
<dbReference type="SUPFAM" id="SSF50630">
    <property type="entry name" value="Acid proteases"/>
    <property type="match status" value="1"/>
</dbReference>
<evidence type="ECO:0000313" key="6">
    <source>
        <dbReference type="Proteomes" id="UP000800200"/>
    </source>
</evidence>
<keyword evidence="3" id="KW-0472">Membrane</keyword>
<name>A0A6A6EFZ6_9PEZI</name>
<evidence type="ECO:0000256" key="2">
    <source>
        <dbReference type="SAM" id="MobiDB-lite"/>
    </source>
</evidence>
<dbReference type="EMBL" id="ML994619">
    <property type="protein sequence ID" value="KAF2190223.1"/>
    <property type="molecule type" value="Genomic_DNA"/>
</dbReference>
<keyword evidence="5" id="KW-0645">Protease</keyword>
<keyword evidence="5" id="KW-0378">Hydrolase</keyword>
<dbReference type="InterPro" id="IPR001461">
    <property type="entry name" value="Aspartic_peptidase_A1"/>
</dbReference>
<gene>
    <name evidence="5" type="ORF">K469DRAFT_723073</name>
</gene>
<dbReference type="OrthoDB" id="4074350at2759"/>
<dbReference type="GO" id="GO:0031505">
    <property type="term" value="P:fungal-type cell wall organization"/>
    <property type="evidence" value="ECO:0007669"/>
    <property type="project" value="TreeGrafter"/>
</dbReference>
<dbReference type="GO" id="GO:0005576">
    <property type="term" value="C:extracellular region"/>
    <property type="evidence" value="ECO:0007669"/>
    <property type="project" value="TreeGrafter"/>
</dbReference>
<keyword evidence="3" id="KW-0812">Transmembrane</keyword>
<feature type="compositionally biased region" description="Basic and acidic residues" evidence="2">
    <location>
        <begin position="617"/>
        <end position="626"/>
    </location>
</feature>
<dbReference type="CDD" id="cd05471">
    <property type="entry name" value="pepsin_like"/>
    <property type="match status" value="1"/>
</dbReference>
<evidence type="ECO:0000313" key="5">
    <source>
        <dbReference type="EMBL" id="KAF2190223.1"/>
    </source>
</evidence>
<dbReference type="GO" id="GO:0004190">
    <property type="term" value="F:aspartic-type endopeptidase activity"/>
    <property type="evidence" value="ECO:0007669"/>
    <property type="project" value="InterPro"/>
</dbReference>
<protein>
    <submittedName>
        <fullName evidence="5">Acid protease</fullName>
    </submittedName>
</protein>
<proteinExistence type="inferred from homology"/>
<organism evidence="5 6">
    <name type="scientific">Zopfia rhizophila CBS 207.26</name>
    <dbReference type="NCBI Taxonomy" id="1314779"/>
    <lineage>
        <taxon>Eukaryota</taxon>
        <taxon>Fungi</taxon>
        <taxon>Dikarya</taxon>
        <taxon>Ascomycota</taxon>
        <taxon>Pezizomycotina</taxon>
        <taxon>Dothideomycetes</taxon>
        <taxon>Dothideomycetes incertae sedis</taxon>
        <taxon>Zopfiaceae</taxon>
        <taxon>Zopfia</taxon>
    </lineage>
</organism>
<dbReference type="PROSITE" id="PS51767">
    <property type="entry name" value="PEPTIDASE_A1"/>
    <property type="match status" value="1"/>
</dbReference>
<dbReference type="GO" id="GO:0009277">
    <property type="term" value="C:fungal-type cell wall"/>
    <property type="evidence" value="ECO:0007669"/>
    <property type="project" value="TreeGrafter"/>
</dbReference>
<dbReference type="PANTHER" id="PTHR47965">
    <property type="entry name" value="ASPARTYL PROTEASE-RELATED"/>
    <property type="match status" value="1"/>
</dbReference>
<dbReference type="InterPro" id="IPR034164">
    <property type="entry name" value="Pepsin-like_dom"/>
</dbReference>
<keyword evidence="3" id="KW-1133">Transmembrane helix</keyword>